<dbReference type="SUPFAM" id="SSF54862">
    <property type="entry name" value="4Fe-4S ferredoxins"/>
    <property type="match status" value="1"/>
</dbReference>
<dbReference type="Pfam" id="PF12797">
    <property type="entry name" value="Fer4_2"/>
    <property type="match status" value="1"/>
</dbReference>
<dbReference type="Proteomes" id="UP000053352">
    <property type="component" value="Unassembled WGS sequence"/>
</dbReference>
<keyword evidence="8" id="KW-1133">Transmembrane helix</keyword>
<feature type="binding site" evidence="7">
    <location>
        <position position="119"/>
    </location>
    <ligand>
        <name>[4Fe-4S] cluster</name>
        <dbReference type="ChEBI" id="CHEBI:49883"/>
        <label>3</label>
    </ligand>
</feature>
<accession>A0A0V8RVF0</accession>
<name>A0A0V8RVF0_PYROC</name>
<evidence type="ECO:0000256" key="4">
    <source>
        <dbReference type="ARBA" id="ARBA00022737"/>
    </source>
</evidence>
<comment type="caution">
    <text evidence="10">The sequence shown here is derived from an EMBL/GenBank/DDBJ whole genome shotgun (WGS) entry which is preliminary data.</text>
</comment>
<dbReference type="PANTHER" id="PTHR43545:SF4">
    <property type="entry name" value="IRON-SULFUR PROTEIN"/>
    <property type="match status" value="1"/>
</dbReference>
<feature type="domain" description="4Fe-4S ferredoxin-type" evidence="9">
    <location>
        <begin position="100"/>
        <end position="129"/>
    </location>
</feature>
<reference evidence="10 11" key="1">
    <citation type="submission" date="2015-11" db="EMBL/GenBank/DDBJ databases">
        <title>Genome sequence of Pyrodictium occultum PL-19, a marine hyperthermophilic archaeon isolated from Volcano, Italy.</title>
        <authorList>
            <person name="Utturkar S."/>
            <person name="Huber H."/>
            <person name="Leptihn S."/>
            <person name="Brown S."/>
            <person name="Stetter K.O."/>
            <person name="Podar M."/>
        </authorList>
    </citation>
    <scope>NUCLEOTIDE SEQUENCE [LARGE SCALE GENOMIC DNA]</scope>
    <source>
        <strain evidence="10 11">PL-19</strain>
    </source>
</reference>
<dbReference type="InterPro" id="IPR051555">
    <property type="entry name" value="FDH_Electron_Transfer_Unit"/>
</dbReference>
<evidence type="ECO:0000313" key="10">
    <source>
        <dbReference type="EMBL" id="KSW12033.1"/>
    </source>
</evidence>
<feature type="transmembrane region" description="Helical" evidence="8">
    <location>
        <begin position="234"/>
        <end position="255"/>
    </location>
</feature>
<feature type="binding site" evidence="7">
    <location>
        <position position="139"/>
    </location>
    <ligand>
        <name>[4Fe-4S] cluster</name>
        <dbReference type="ChEBI" id="CHEBI:49883"/>
        <label>2</label>
    </ligand>
</feature>
<feature type="binding site" evidence="7">
    <location>
        <position position="89"/>
    </location>
    <ligand>
        <name>[4Fe-4S] cluster</name>
        <dbReference type="ChEBI" id="CHEBI:49883"/>
        <label>4</label>
    </ligand>
</feature>
<feature type="domain" description="4Fe-4S ferredoxin-type" evidence="9">
    <location>
        <begin position="6"/>
        <end position="36"/>
    </location>
</feature>
<proteinExistence type="predicted"/>
<dbReference type="STRING" id="2309.CF15_04440"/>
<keyword evidence="3 7" id="KW-0479">Metal-binding</keyword>
<feature type="domain" description="4Fe-4S ferredoxin-type" evidence="9">
    <location>
        <begin position="68"/>
        <end position="99"/>
    </location>
</feature>
<feature type="binding site" evidence="7">
    <location>
        <position position="80"/>
    </location>
    <ligand>
        <name>[4Fe-4S] cluster</name>
        <dbReference type="ChEBI" id="CHEBI:49883"/>
        <label>3</label>
    </ligand>
</feature>
<keyword evidence="2 7" id="KW-0004">4Fe-4S</keyword>
<evidence type="ECO:0000256" key="1">
    <source>
        <dbReference type="ARBA" id="ARBA00004196"/>
    </source>
</evidence>
<keyword evidence="11" id="KW-1185">Reference proteome</keyword>
<evidence type="ECO:0000256" key="7">
    <source>
        <dbReference type="PIRSR" id="PIRSR036298-50"/>
    </source>
</evidence>
<dbReference type="EMBL" id="LNTB01000001">
    <property type="protein sequence ID" value="KSW12033.1"/>
    <property type="molecule type" value="Genomic_DNA"/>
</dbReference>
<keyword evidence="4" id="KW-0677">Repeat</keyword>
<feature type="binding site" evidence="7">
    <location>
        <position position="155"/>
    </location>
    <ligand>
        <name>[4Fe-4S] cluster</name>
        <dbReference type="ChEBI" id="CHEBI:49883"/>
        <label>1</label>
    </ligand>
</feature>
<dbReference type="RefSeq" id="WP_070807822.1">
    <property type="nucleotide sequence ID" value="NZ_LNTB01000001.1"/>
</dbReference>
<gene>
    <name evidence="10" type="ORF">CF15_04440</name>
</gene>
<evidence type="ECO:0000256" key="6">
    <source>
        <dbReference type="ARBA" id="ARBA00023014"/>
    </source>
</evidence>
<dbReference type="GO" id="GO:0046872">
    <property type="term" value="F:metal ion binding"/>
    <property type="evidence" value="ECO:0007669"/>
    <property type="project" value="UniProtKB-KW"/>
</dbReference>
<dbReference type="PIRSF" id="PIRSF036298">
    <property type="entry name" value="FDH_4Fe4S"/>
    <property type="match status" value="1"/>
</dbReference>
<organism evidence="10 11">
    <name type="scientific">Pyrodictium occultum</name>
    <dbReference type="NCBI Taxonomy" id="2309"/>
    <lineage>
        <taxon>Archaea</taxon>
        <taxon>Thermoproteota</taxon>
        <taxon>Thermoprotei</taxon>
        <taxon>Desulfurococcales</taxon>
        <taxon>Pyrodictiaceae</taxon>
        <taxon>Pyrodictium</taxon>
    </lineage>
</organism>
<evidence type="ECO:0000256" key="2">
    <source>
        <dbReference type="ARBA" id="ARBA00022485"/>
    </source>
</evidence>
<dbReference type="Gene3D" id="3.30.70.20">
    <property type="match status" value="2"/>
</dbReference>
<keyword evidence="5 7" id="KW-0408">Iron</keyword>
<dbReference type="InterPro" id="IPR017900">
    <property type="entry name" value="4Fe4S_Fe_S_CS"/>
</dbReference>
<feature type="binding site" evidence="7">
    <location>
        <position position="18"/>
    </location>
    <ligand>
        <name>[4Fe-4S] cluster</name>
        <dbReference type="ChEBI" id="CHEBI:49883"/>
        <label>1</label>
    </ligand>
</feature>
<dbReference type="PROSITE" id="PS51379">
    <property type="entry name" value="4FE4S_FER_2"/>
    <property type="match status" value="3"/>
</dbReference>
<dbReference type="InterPro" id="IPR014603">
    <property type="entry name" value="Formate_DH_Fe-S_su"/>
</dbReference>
<evidence type="ECO:0000256" key="3">
    <source>
        <dbReference type="ARBA" id="ARBA00022723"/>
    </source>
</evidence>
<dbReference type="Pfam" id="PF13247">
    <property type="entry name" value="Fer4_11"/>
    <property type="match status" value="1"/>
</dbReference>
<evidence type="ECO:0000259" key="9">
    <source>
        <dbReference type="PROSITE" id="PS51379"/>
    </source>
</evidence>
<feature type="binding site" evidence="7">
    <location>
        <position position="21"/>
    </location>
    <ligand>
        <name>[4Fe-4S] cluster</name>
        <dbReference type="ChEBI" id="CHEBI:49883"/>
        <label>1</label>
    </ligand>
</feature>
<feature type="binding site" evidence="7">
    <location>
        <position position="85"/>
    </location>
    <ligand>
        <name>[4Fe-4S] cluster</name>
        <dbReference type="ChEBI" id="CHEBI:49883"/>
        <label>3</label>
    </ligand>
</feature>
<dbReference type="InterPro" id="IPR017896">
    <property type="entry name" value="4Fe4S_Fe-S-bd"/>
</dbReference>
<dbReference type="PROSITE" id="PS00198">
    <property type="entry name" value="4FE4S_FER_1"/>
    <property type="match status" value="1"/>
</dbReference>
<sequence length="267" mass="29707">MPVTEYGIVVNLDTCIGCRACQVACKVWNGLKAEETSFNPQGYTNPPDLTPNTWMIMQFLEGVEDGEPFWLFKKHQCLHCSEAPCAKACPVNAIEVHPEGAVVIRSDRCIGCRYCIEACPYNVPRYDPKTNKVYKCTLCIDRIQNGLQPACVEACPTDALEFGPWRELVEKYRAAGYEVYGDHVNDYVGHTHYLYVTRKYRSLGAKQGKKWYEVLGLPADPRGRLPGVQLGREVGVGLAALAALGAVAHAVYWRAKRMEKRSGSKGG</sequence>
<dbReference type="GO" id="GO:0045333">
    <property type="term" value="P:cellular respiration"/>
    <property type="evidence" value="ECO:0007669"/>
    <property type="project" value="InterPro"/>
</dbReference>
<dbReference type="GO" id="GO:0015944">
    <property type="term" value="P:formate oxidation"/>
    <property type="evidence" value="ECO:0007669"/>
    <property type="project" value="InterPro"/>
</dbReference>
<feature type="binding site" evidence="7">
    <location>
        <position position="112"/>
    </location>
    <ligand>
        <name>[4Fe-4S] cluster</name>
        <dbReference type="ChEBI" id="CHEBI:49883"/>
        <label>4</label>
    </ligand>
</feature>
<evidence type="ECO:0000256" key="5">
    <source>
        <dbReference type="ARBA" id="ARBA00023004"/>
    </source>
</evidence>
<protein>
    <recommendedName>
        <fullName evidence="9">4Fe-4S ferredoxin-type domain-containing protein</fullName>
    </recommendedName>
</protein>
<evidence type="ECO:0000256" key="8">
    <source>
        <dbReference type="SAM" id="Phobius"/>
    </source>
</evidence>
<feature type="binding site" evidence="7">
    <location>
        <position position="136"/>
    </location>
    <ligand>
        <name>[4Fe-4S] cluster</name>
        <dbReference type="ChEBI" id="CHEBI:49883"/>
        <label>2</label>
    </ligand>
</feature>
<feature type="binding site" evidence="7">
    <location>
        <position position="15"/>
    </location>
    <ligand>
        <name>[4Fe-4S] cluster</name>
        <dbReference type="ChEBI" id="CHEBI:49883"/>
        <label>1</label>
    </ligand>
</feature>
<feature type="binding site" evidence="7">
    <location>
        <position position="151"/>
    </location>
    <ligand>
        <name>[4Fe-4S] cluster</name>
        <dbReference type="ChEBI" id="CHEBI:49883"/>
        <label>2</label>
    </ligand>
</feature>
<feature type="binding site" evidence="7">
    <location>
        <position position="77"/>
    </location>
    <ligand>
        <name>[4Fe-4S] cluster</name>
        <dbReference type="ChEBI" id="CHEBI:49883"/>
        <label>3</label>
    </ligand>
</feature>
<feature type="binding site" evidence="7">
    <location>
        <position position="109"/>
    </location>
    <ligand>
        <name>[4Fe-4S] cluster</name>
        <dbReference type="ChEBI" id="CHEBI:49883"/>
        <label>4</label>
    </ligand>
</feature>
<feature type="binding site" evidence="7">
    <location>
        <position position="25"/>
    </location>
    <ligand>
        <name>[4Fe-4S] cluster</name>
        <dbReference type="ChEBI" id="CHEBI:49883"/>
        <label>2</label>
    </ligand>
</feature>
<evidence type="ECO:0000313" key="11">
    <source>
        <dbReference type="Proteomes" id="UP000053352"/>
    </source>
</evidence>
<dbReference type="AlphaFoldDB" id="A0A0V8RVF0"/>
<dbReference type="PANTHER" id="PTHR43545">
    <property type="entry name" value="FORMATE DEHYDROGENASE, NITRATE-INDUCIBLE, IRON-SULFUR SUBUNIT"/>
    <property type="match status" value="1"/>
</dbReference>
<comment type="cofactor">
    <cofactor evidence="7">
        <name>[4Fe-4S] cluster</name>
        <dbReference type="ChEBI" id="CHEBI:49883"/>
    </cofactor>
    <text evidence="7">Binds 4 [4Fe-4S] clusters per subunit.</text>
</comment>
<keyword evidence="8" id="KW-0812">Transmembrane</keyword>
<keyword evidence="6 7" id="KW-0411">Iron-sulfur</keyword>
<dbReference type="GO" id="GO:0016491">
    <property type="term" value="F:oxidoreductase activity"/>
    <property type="evidence" value="ECO:0007669"/>
    <property type="project" value="UniProtKB-ARBA"/>
</dbReference>
<dbReference type="GO" id="GO:0051539">
    <property type="term" value="F:4 iron, 4 sulfur cluster binding"/>
    <property type="evidence" value="ECO:0007669"/>
    <property type="project" value="UniProtKB-KW"/>
</dbReference>
<feature type="binding site" evidence="7">
    <location>
        <position position="115"/>
    </location>
    <ligand>
        <name>[4Fe-4S] cluster</name>
        <dbReference type="ChEBI" id="CHEBI:49883"/>
        <label>4</label>
    </ligand>
</feature>
<comment type="subcellular location">
    <subcellularLocation>
        <location evidence="1">Cell envelope</location>
    </subcellularLocation>
</comment>
<keyword evidence="8" id="KW-0472">Membrane</keyword>